<proteinExistence type="predicted"/>
<comment type="caution">
    <text evidence="3">The sequence shown here is derived from an EMBL/GenBank/DDBJ whole genome shotgun (WGS) entry which is preliminary data.</text>
</comment>
<gene>
    <name evidence="3" type="ORF">DV520_07590</name>
</gene>
<dbReference type="OrthoDB" id="9801163at2"/>
<feature type="chain" id="PRO_5038656019" description="ABC-type glycine betaine transport system substrate-binding domain-containing protein" evidence="1">
    <location>
        <begin position="28"/>
        <end position="314"/>
    </location>
</feature>
<dbReference type="CDD" id="cd13609">
    <property type="entry name" value="PBP2_Opu_like_1"/>
    <property type="match status" value="1"/>
</dbReference>
<name>A0A3E2B364_9FIRM</name>
<feature type="domain" description="ABC-type glycine betaine transport system substrate-binding" evidence="2">
    <location>
        <begin position="44"/>
        <end position="306"/>
    </location>
</feature>
<evidence type="ECO:0000256" key="1">
    <source>
        <dbReference type="SAM" id="SignalP"/>
    </source>
</evidence>
<dbReference type="Proteomes" id="UP000260649">
    <property type="component" value="Unassembled WGS sequence"/>
</dbReference>
<evidence type="ECO:0000313" key="3">
    <source>
        <dbReference type="EMBL" id="RFT06478.1"/>
    </source>
</evidence>
<reference evidence="3 4" key="1">
    <citation type="submission" date="2018-07" db="EMBL/GenBank/DDBJ databases">
        <title>GABA Modulating Bacteria of the Human Gut Microbiota.</title>
        <authorList>
            <person name="Strandwitz P."/>
            <person name="Kim K.H."/>
            <person name="Terekhova D."/>
            <person name="Liu J.K."/>
            <person name="Sharma A."/>
            <person name="Levering J."/>
            <person name="Mcdonald D."/>
            <person name="Dietrich D."/>
            <person name="Ramadhar T.R."/>
            <person name="Lekbua A."/>
            <person name="Mroue N."/>
            <person name="Liston C."/>
            <person name="Stewart E.J."/>
            <person name="Dubin M.J."/>
            <person name="Zengler K."/>
            <person name="Knight R."/>
            <person name="Gilbert J.A."/>
            <person name="Clardy J."/>
            <person name="Lewis K."/>
        </authorList>
    </citation>
    <scope>NUCLEOTIDE SEQUENCE [LARGE SCALE GENOMIC DNA]</scope>
    <source>
        <strain evidence="3 4">KLE1738</strain>
    </source>
</reference>
<dbReference type="EMBL" id="QQRQ01000010">
    <property type="protein sequence ID" value="RFT06478.1"/>
    <property type="molecule type" value="Genomic_DNA"/>
</dbReference>
<organism evidence="3 4">
    <name type="scientific">Evtepia gabavorous</name>
    <dbReference type="NCBI Taxonomy" id="2211183"/>
    <lineage>
        <taxon>Bacteria</taxon>
        <taxon>Bacillati</taxon>
        <taxon>Bacillota</taxon>
        <taxon>Clostridia</taxon>
        <taxon>Eubacteriales</taxon>
        <taxon>Evtepia</taxon>
    </lineage>
</organism>
<accession>A0A3E2B364</accession>
<sequence>MNSMKLWKKCLAAGMTAAMVLALGACGGDNGQDEGQSQASGSDKTITVGSSNFTEAIILGEVYSQLIEAKTDYTVEQKFGLAGAAVCFDALENGEIDMFVEYTGTALMNLLAQPMATDKDEVWQTVHDLMEKDHGIATSNPLGFNNTYVMSVKPETAEQYNLKTLSDLIEKSPELNLGCTVEFIQREDCLPLLESKYDASFKDVSGLDASLRYDAIEAGEVDVVDAFATDALLSKLGLTMLEDDLNFFPPYYAVNFSDKALVDGDPQLAETLALLDGTLNEETMAAMNAKVDVDGMDAKDVAHDFLVEQGLIEG</sequence>
<dbReference type="SUPFAM" id="SSF53850">
    <property type="entry name" value="Periplasmic binding protein-like II"/>
    <property type="match status" value="1"/>
</dbReference>
<protein>
    <recommendedName>
        <fullName evidence="2">ABC-type glycine betaine transport system substrate-binding domain-containing protein</fullName>
    </recommendedName>
</protein>
<dbReference type="PROSITE" id="PS51257">
    <property type="entry name" value="PROKAR_LIPOPROTEIN"/>
    <property type="match status" value="1"/>
</dbReference>
<feature type="signal peptide" evidence="1">
    <location>
        <begin position="1"/>
        <end position="27"/>
    </location>
</feature>
<dbReference type="AlphaFoldDB" id="A0A3E2B364"/>
<evidence type="ECO:0000313" key="4">
    <source>
        <dbReference type="Proteomes" id="UP000260649"/>
    </source>
</evidence>
<dbReference type="Pfam" id="PF04069">
    <property type="entry name" value="OpuAC"/>
    <property type="match status" value="1"/>
</dbReference>
<dbReference type="InterPro" id="IPR007210">
    <property type="entry name" value="ABC_Gly_betaine_transp_sub-bd"/>
</dbReference>
<dbReference type="GO" id="GO:0043190">
    <property type="term" value="C:ATP-binding cassette (ABC) transporter complex"/>
    <property type="evidence" value="ECO:0007669"/>
    <property type="project" value="InterPro"/>
</dbReference>
<keyword evidence="1" id="KW-0732">Signal</keyword>
<dbReference type="Gene3D" id="3.40.190.10">
    <property type="entry name" value="Periplasmic binding protein-like II"/>
    <property type="match status" value="1"/>
</dbReference>
<dbReference type="Gene3D" id="3.40.190.120">
    <property type="entry name" value="Osmoprotection protein (prox), domain 2"/>
    <property type="match status" value="1"/>
</dbReference>
<evidence type="ECO:0000259" key="2">
    <source>
        <dbReference type="Pfam" id="PF04069"/>
    </source>
</evidence>
<dbReference type="GO" id="GO:0022857">
    <property type="term" value="F:transmembrane transporter activity"/>
    <property type="evidence" value="ECO:0007669"/>
    <property type="project" value="InterPro"/>
</dbReference>
<keyword evidence="4" id="KW-1185">Reference proteome</keyword>